<evidence type="ECO:0000313" key="4">
    <source>
        <dbReference type="EMBL" id="KAK2195127.1"/>
    </source>
</evidence>
<comment type="caution">
    <text evidence="1">The sequence shown here is derived from an EMBL/GenBank/DDBJ whole genome shotgun (WGS) entry which is preliminary data.</text>
</comment>
<evidence type="ECO:0000313" key="1">
    <source>
        <dbReference type="EMBL" id="KAK2194456.1"/>
    </source>
</evidence>
<reference evidence="1" key="1">
    <citation type="journal article" date="2023" name="Nat. Microbiol.">
        <title>Babesia duncani multi-omics identifies virulence factors and drug targets.</title>
        <authorList>
            <person name="Singh P."/>
            <person name="Lonardi S."/>
            <person name="Liang Q."/>
            <person name="Vydyam P."/>
            <person name="Khabirova E."/>
            <person name="Fang T."/>
            <person name="Gihaz S."/>
            <person name="Thekkiniath J."/>
            <person name="Munshi M."/>
            <person name="Abel S."/>
            <person name="Ciampossin L."/>
            <person name="Batugedara G."/>
            <person name="Gupta M."/>
            <person name="Lu X.M."/>
            <person name="Lenz T."/>
            <person name="Chakravarty S."/>
            <person name="Cornillot E."/>
            <person name="Hu Y."/>
            <person name="Ma W."/>
            <person name="Gonzalez L.M."/>
            <person name="Sanchez S."/>
            <person name="Estrada K."/>
            <person name="Sanchez-Flores A."/>
            <person name="Montero E."/>
            <person name="Harb O.S."/>
            <person name="Le Roch K.G."/>
            <person name="Mamoun C.B."/>
        </authorList>
    </citation>
    <scope>NUCLEOTIDE SEQUENCE</scope>
    <source>
        <strain evidence="1">WA1</strain>
    </source>
</reference>
<name>A0AAD9UM36_9APIC</name>
<dbReference type="AlphaFoldDB" id="A0AAD9UM36"/>
<dbReference type="RefSeq" id="XP_067801970.1">
    <property type="nucleotide sequence ID" value="XM_067948439.1"/>
</dbReference>
<dbReference type="EMBL" id="JALLKP010000005">
    <property type="protein sequence ID" value="KAK2195127.1"/>
    <property type="molecule type" value="Genomic_DNA"/>
</dbReference>
<evidence type="ECO:0000313" key="5">
    <source>
        <dbReference type="Proteomes" id="UP001214638"/>
    </source>
</evidence>
<evidence type="ECO:0000313" key="3">
    <source>
        <dbReference type="EMBL" id="KAK2194768.1"/>
    </source>
</evidence>
<dbReference type="Proteomes" id="UP001214638">
    <property type="component" value="Unassembled WGS sequence"/>
</dbReference>
<keyword evidence="5" id="KW-1185">Reference proteome</keyword>
<dbReference type="EMBL" id="JALLKP010000117">
    <property type="protein sequence ID" value="KAK2194456.1"/>
    <property type="molecule type" value="Genomic_DNA"/>
</dbReference>
<sequence>MTSKLINPRFVCDLDNQQMVQTCEVFTHFHLTTNLGFRVIQNKIYTNIFRLHSQVKPKQWLTRDPNL</sequence>
<dbReference type="KEGG" id="bdw:94337726"/>
<proteinExistence type="predicted"/>
<organism evidence="1 5">
    <name type="scientific">Babesia duncani</name>
    <dbReference type="NCBI Taxonomy" id="323732"/>
    <lineage>
        <taxon>Eukaryota</taxon>
        <taxon>Sar</taxon>
        <taxon>Alveolata</taxon>
        <taxon>Apicomplexa</taxon>
        <taxon>Aconoidasida</taxon>
        <taxon>Piroplasmida</taxon>
        <taxon>Babesiidae</taxon>
        <taxon>Babesia</taxon>
    </lineage>
</organism>
<protein>
    <submittedName>
        <fullName evidence="1">Uncharacterized protein</fullName>
    </submittedName>
</protein>
<dbReference type="GeneID" id="94337726"/>
<dbReference type="EMBL" id="JALLKP010000048">
    <property type="protein sequence ID" value="KAK2194768.1"/>
    <property type="molecule type" value="Genomic_DNA"/>
</dbReference>
<dbReference type="EMBL" id="JALLKP010000068">
    <property type="protein sequence ID" value="KAK2194664.1"/>
    <property type="molecule type" value="Genomic_DNA"/>
</dbReference>
<accession>A0AAD9UM36</accession>
<gene>
    <name evidence="4" type="ORF">BdWA1_003429</name>
    <name evidence="3" type="ORF">BdWA1_003758</name>
    <name evidence="2" type="ORF">BdWA1_003870</name>
    <name evidence="1" type="ORF">BdWA1_004078</name>
</gene>
<evidence type="ECO:0000313" key="2">
    <source>
        <dbReference type="EMBL" id="KAK2194664.1"/>
    </source>
</evidence>